<dbReference type="Gene3D" id="3.40.50.410">
    <property type="entry name" value="von Willebrand factor, type A domain"/>
    <property type="match status" value="1"/>
</dbReference>
<keyword evidence="3" id="KW-0723">Serine/threonine-protein kinase</keyword>
<dbReference type="Gene3D" id="3.30.60.90">
    <property type="match status" value="1"/>
</dbReference>
<evidence type="ECO:0000313" key="15">
    <source>
        <dbReference type="Proteomes" id="UP001642484"/>
    </source>
</evidence>
<dbReference type="InterPro" id="IPR052969">
    <property type="entry name" value="Thr-specific_kinase-like"/>
</dbReference>
<dbReference type="InterPro" id="IPR011009">
    <property type="entry name" value="Kinase-like_dom_sf"/>
</dbReference>
<feature type="region of interest" description="Disordered" evidence="11">
    <location>
        <begin position="1102"/>
        <end position="1141"/>
    </location>
</feature>
<dbReference type="SMART" id="SM00228">
    <property type="entry name" value="PDZ"/>
    <property type="match status" value="2"/>
</dbReference>
<dbReference type="SMART" id="SM00811">
    <property type="entry name" value="Alpha_kinase"/>
    <property type="match status" value="1"/>
</dbReference>
<keyword evidence="6" id="KW-0732">Signal</keyword>
<accession>A0ABP0IWH0</accession>
<evidence type="ECO:0000256" key="1">
    <source>
        <dbReference type="ARBA" id="ARBA00004613"/>
    </source>
</evidence>
<evidence type="ECO:0000256" key="8">
    <source>
        <dbReference type="ARBA" id="ARBA00022777"/>
    </source>
</evidence>
<dbReference type="InterPro" id="IPR056861">
    <property type="entry name" value="HMCN1-like_VWA"/>
</dbReference>
<evidence type="ECO:0000256" key="5">
    <source>
        <dbReference type="ARBA" id="ARBA00022723"/>
    </source>
</evidence>
<dbReference type="InterPro" id="IPR043145">
    <property type="entry name" value="Znf_ZZ_sf"/>
</dbReference>
<proteinExistence type="predicted"/>
<dbReference type="Proteomes" id="UP001642484">
    <property type="component" value="Unassembled WGS sequence"/>
</dbReference>
<sequence length="1263" mass="140406">MDRGEQVKDIQEAAQKTREDHLRAQEERRQLVQRGSRDAKMKTQLDLACKRAKKVKTVDLCFVVDLTASMQFWLQSLIEKMEDIIQDNLQRMGDFARVRVAFVGYRDYDDDSRYVVHAFTTDVSQIKSFMKGLEADGGGDQCEDVLTGLEEAVKLEWASTARVLYLLSQTPHHGWRFQQDFEVSADPEAIQNAVNSFAGVVDPARAQKWLSTRLYDLYPEDPRQWGPMDSALQELQNKYIQLVVLRLSPASTIDKMIQVFRRQYQTGPEALKLQVVDAQENAKQLRCIVSSASVASYGSSVSKMSQAKAIHGRRLNLEMDKTPPKWDHAGQWQSVDAQLYTYFFEDLDEPLQNTRKPFRALVSPMPFDKGAMRFAFYVVDQENLDRKYVGKVYQFQDPVFQQKSTYEGDMASQAVASYLAKEFSLRYPERPIEFVPAQLLDLGDVSGFPFRFMAIEPWIPGKHEKYTSNAGHIAKDSDVAQAYSHYTWQTTDGDIMVVDIQGVGNTLTDPQIHSLDTNRFGRGNLSSKGMDAFFLNHVCNEICHTLKLEAHPLQPGSLHQEELAHHLGSIGEEVPSDEIVEGPELQVDWMPMSGSKLSAFLDAVRKDAEDLVGQAPIFSWMESESDKCPCLGGAVLRWNNCPEIVEVRKGSPAEKAGCQPGVALKLVGGTSVGKMSKKETLRLLAAENNMMVGMATQRRLKGMIDERREEESDGGLERLMHLMALKQLEDTFDGLLKGSDGLSRLLSKGSRLKALRELFEDSSETHDMSLKRHLFLEAVRADAAKRAHTPDAAESWDEQHAVASDTLGGAVFAWTSPPQVTAIVSASPADGVVSEGDALHEIDGENVETLPREEILRKLQDCGRGICMRGSRKLQKTRPVRFDGHSGLQTGALGSMTVLWSDPPVILGREPRPEVLLSIDGKKVAGMSTENIMAELDASPVGQCECFSVFKLYVLRDMPGHKEFQDHILQEQKMPIHFGFQCSGCGSEPLIGARFTCKDCAVHFCGACFKGRAHAHPAGHQFTTQDFPWTPATNAPAAPKINQGSNVVVIGTGKKQLDGKLGLVTASTSTSSEASAAWSVLMEGEADHAMTLEAKHLFLRSQEQEPTAKPGQTEHPESPGEPCGPKAPASKPNSIDPSRFTLVRRPSFRELRQAEGQEALERFKSQALGKAMKSHFLCKGNCGTMVEKNNEQYIKEGQLVLCEDCAQKSKESEKKTTCQKCKKEFVYFQFFVDLGISGAPTTCKECEESASEWAIVSPLPPEP</sequence>
<keyword evidence="9" id="KW-0862">Zinc</keyword>
<evidence type="ECO:0000256" key="11">
    <source>
        <dbReference type="SAM" id="MobiDB-lite"/>
    </source>
</evidence>
<keyword evidence="8" id="KW-0418">Kinase</keyword>
<evidence type="ECO:0000259" key="13">
    <source>
        <dbReference type="PROSITE" id="PS51158"/>
    </source>
</evidence>
<evidence type="ECO:0000256" key="3">
    <source>
        <dbReference type="ARBA" id="ARBA00022527"/>
    </source>
</evidence>
<dbReference type="PROSITE" id="PS51158">
    <property type="entry name" value="ALPHA_KINASE"/>
    <property type="match status" value="1"/>
</dbReference>
<reference evidence="14 15" key="1">
    <citation type="submission" date="2024-02" db="EMBL/GenBank/DDBJ databases">
        <authorList>
            <person name="Chen Y."/>
            <person name="Shah S."/>
            <person name="Dougan E. K."/>
            <person name="Thang M."/>
            <person name="Chan C."/>
        </authorList>
    </citation>
    <scope>NUCLEOTIDE SEQUENCE [LARGE SCALE GENOMIC DNA]</scope>
</reference>
<feature type="region of interest" description="Disordered" evidence="11">
    <location>
        <begin position="1"/>
        <end position="36"/>
    </location>
</feature>
<feature type="domain" description="Alpha-type protein kinase" evidence="13">
    <location>
        <begin position="334"/>
        <end position="551"/>
    </location>
</feature>
<dbReference type="InterPro" id="IPR000433">
    <property type="entry name" value="Znf_ZZ"/>
</dbReference>
<dbReference type="SUPFAM" id="SSF50156">
    <property type="entry name" value="PDZ domain-like"/>
    <property type="match status" value="2"/>
</dbReference>
<evidence type="ECO:0000256" key="4">
    <source>
        <dbReference type="ARBA" id="ARBA00022679"/>
    </source>
</evidence>
<dbReference type="InterPro" id="IPR000315">
    <property type="entry name" value="Znf_B-box"/>
</dbReference>
<evidence type="ECO:0008006" key="16">
    <source>
        <dbReference type="Google" id="ProtNLM"/>
    </source>
</evidence>
<dbReference type="InterPro" id="IPR036034">
    <property type="entry name" value="PDZ_sf"/>
</dbReference>
<dbReference type="SUPFAM" id="SSF53300">
    <property type="entry name" value="vWA-like"/>
    <property type="match status" value="1"/>
</dbReference>
<gene>
    <name evidence="14" type="ORF">CCMP2556_LOCUS8452</name>
</gene>
<comment type="subcellular location">
    <subcellularLocation>
        <location evidence="1">Secreted</location>
    </subcellularLocation>
</comment>
<evidence type="ECO:0000256" key="7">
    <source>
        <dbReference type="ARBA" id="ARBA00022771"/>
    </source>
</evidence>
<comment type="caution">
    <text evidence="14">The sequence shown here is derived from an EMBL/GenBank/DDBJ whole genome shotgun (WGS) entry which is preliminary data.</text>
</comment>
<dbReference type="Gene3D" id="3.30.200.20">
    <property type="entry name" value="Phosphorylase Kinase, domain 1"/>
    <property type="match status" value="1"/>
</dbReference>
<keyword evidence="2" id="KW-0964">Secreted</keyword>
<keyword evidence="4" id="KW-0808">Transferase</keyword>
<organism evidence="14 15">
    <name type="scientific">Durusdinium trenchii</name>
    <dbReference type="NCBI Taxonomy" id="1381693"/>
    <lineage>
        <taxon>Eukaryota</taxon>
        <taxon>Sar</taxon>
        <taxon>Alveolata</taxon>
        <taxon>Dinophyceae</taxon>
        <taxon>Suessiales</taxon>
        <taxon>Symbiodiniaceae</taxon>
        <taxon>Durusdinium</taxon>
    </lineage>
</organism>
<evidence type="ECO:0000259" key="12">
    <source>
        <dbReference type="PROSITE" id="PS50119"/>
    </source>
</evidence>
<dbReference type="CDD" id="cd04515">
    <property type="entry name" value="Alpha_kinase"/>
    <property type="match status" value="1"/>
</dbReference>
<dbReference type="EMBL" id="CAXAMN010003825">
    <property type="protein sequence ID" value="CAK9006457.1"/>
    <property type="molecule type" value="Genomic_DNA"/>
</dbReference>
<evidence type="ECO:0000313" key="14">
    <source>
        <dbReference type="EMBL" id="CAK9006457.1"/>
    </source>
</evidence>
<dbReference type="SUPFAM" id="SSF57850">
    <property type="entry name" value="RING/U-box"/>
    <property type="match status" value="1"/>
</dbReference>
<dbReference type="PROSITE" id="PS50119">
    <property type="entry name" value="ZF_BBOX"/>
    <property type="match status" value="1"/>
</dbReference>
<dbReference type="Pfam" id="PF25106">
    <property type="entry name" value="VWA_4"/>
    <property type="match status" value="1"/>
</dbReference>
<keyword evidence="7 10" id="KW-0863">Zinc-finger</keyword>
<feature type="domain" description="B box-type" evidence="12">
    <location>
        <begin position="985"/>
        <end position="1025"/>
    </location>
</feature>
<dbReference type="InterPro" id="IPR036465">
    <property type="entry name" value="vWFA_dom_sf"/>
</dbReference>
<dbReference type="InterPro" id="IPR004166">
    <property type="entry name" value="a-kinase_dom"/>
</dbReference>
<keyword evidence="15" id="KW-1185">Reference proteome</keyword>
<dbReference type="Gene3D" id="3.20.200.10">
    <property type="entry name" value="MHCK/EF2 kinase"/>
    <property type="match status" value="1"/>
</dbReference>
<dbReference type="PANTHER" id="PTHR47763">
    <property type="entry name" value="ALPHA-PROTEIN KINASE VWKA"/>
    <property type="match status" value="1"/>
</dbReference>
<dbReference type="Pfam" id="PF02816">
    <property type="entry name" value="Alpha_kinase"/>
    <property type="match status" value="1"/>
</dbReference>
<dbReference type="InterPro" id="IPR001478">
    <property type="entry name" value="PDZ"/>
</dbReference>
<name>A0ABP0IWH0_9DINO</name>
<evidence type="ECO:0000256" key="10">
    <source>
        <dbReference type="PROSITE-ProRule" id="PRU00024"/>
    </source>
</evidence>
<dbReference type="SMART" id="SM00291">
    <property type="entry name" value="ZnF_ZZ"/>
    <property type="match status" value="1"/>
</dbReference>
<evidence type="ECO:0000256" key="6">
    <source>
        <dbReference type="ARBA" id="ARBA00022729"/>
    </source>
</evidence>
<keyword evidence="5" id="KW-0479">Metal-binding</keyword>
<dbReference type="CDD" id="cd00198">
    <property type="entry name" value="vWFA"/>
    <property type="match status" value="1"/>
</dbReference>
<evidence type="ECO:0000256" key="2">
    <source>
        <dbReference type="ARBA" id="ARBA00022525"/>
    </source>
</evidence>
<protein>
    <recommendedName>
        <fullName evidence="16">Alpha-type protein kinase domain-containing protein</fullName>
    </recommendedName>
</protein>
<evidence type="ECO:0000256" key="9">
    <source>
        <dbReference type="ARBA" id="ARBA00022833"/>
    </source>
</evidence>
<dbReference type="SUPFAM" id="SSF56112">
    <property type="entry name" value="Protein kinase-like (PK-like)"/>
    <property type="match status" value="1"/>
</dbReference>
<dbReference type="PANTHER" id="PTHR47763:SF4">
    <property type="entry name" value="ALPHA-PROTEIN KINASE VWKA"/>
    <property type="match status" value="1"/>
</dbReference>